<evidence type="ECO:0000256" key="4">
    <source>
        <dbReference type="ARBA" id="ARBA00022692"/>
    </source>
</evidence>
<dbReference type="OrthoDB" id="9806302at2"/>
<dbReference type="Proteomes" id="UP000254060">
    <property type="component" value="Unassembled WGS sequence"/>
</dbReference>
<evidence type="ECO:0000313" key="8">
    <source>
        <dbReference type="EMBL" id="STO08884.1"/>
    </source>
</evidence>
<feature type="transmembrane region" description="Helical" evidence="7">
    <location>
        <begin position="94"/>
        <end position="117"/>
    </location>
</feature>
<dbReference type="NCBIfam" id="TIGR00797">
    <property type="entry name" value="matE"/>
    <property type="match status" value="1"/>
</dbReference>
<feature type="transmembrane region" description="Helical" evidence="7">
    <location>
        <begin position="191"/>
        <end position="212"/>
    </location>
</feature>
<keyword evidence="2" id="KW-0813">Transport</keyword>
<comment type="subcellular location">
    <subcellularLocation>
        <location evidence="1">Cell membrane</location>
        <topology evidence="1">Multi-pass membrane protein</topology>
    </subcellularLocation>
</comment>
<dbReference type="PANTHER" id="PTHR42925:SF1">
    <property type="entry name" value="VIRULENCE FACTOR MVIN"/>
    <property type="match status" value="1"/>
</dbReference>
<dbReference type="InterPro" id="IPR002528">
    <property type="entry name" value="MATE_fam"/>
</dbReference>
<dbReference type="EMBL" id="UGGP01000001">
    <property type="protein sequence ID" value="STO08884.1"/>
    <property type="molecule type" value="Genomic_DNA"/>
</dbReference>
<dbReference type="STRING" id="1397694.GCA_000702585_02750"/>
<dbReference type="InterPro" id="IPR047135">
    <property type="entry name" value="YsiQ"/>
</dbReference>
<evidence type="ECO:0000256" key="2">
    <source>
        <dbReference type="ARBA" id="ARBA00022448"/>
    </source>
</evidence>
<feature type="transmembrane region" description="Helical" evidence="7">
    <location>
        <begin position="319"/>
        <end position="342"/>
    </location>
</feature>
<feature type="transmembrane region" description="Helical" evidence="7">
    <location>
        <begin position="18"/>
        <end position="40"/>
    </location>
</feature>
<evidence type="ECO:0000256" key="5">
    <source>
        <dbReference type="ARBA" id="ARBA00022989"/>
    </source>
</evidence>
<dbReference type="InterPro" id="IPR048279">
    <property type="entry name" value="MdtK-like"/>
</dbReference>
<keyword evidence="3" id="KW-1003">Cell membrane</keyword>
<evidence type="ECO:0000256" key="6">
    <source>
        <dbReference type="ARBA" id="ARBA00023136"/>
    </source>
</evidence>
<gene>
    <name evidence="8" type="primary">norM_1</name>
    <name evidence="8" type="ORF">NCTC13163_02262</name>
</gene>
<sequence length="452" mass="49210">MPNKDTEQLSLFKISWPIFIELALHMGTGIIATLMLAHYSDAAASAVGVANQLLNVFLIVFSVTSVGATILIGQAIGAGRMKKSRDFARSAVSLNMWLGVVMVTVVFLFGETFLRLFGLSDELFAHGLLFLQIVGLSLFTEALIMALSAVLRSHGMTKHAMLATLLIDVITAIGAMLAVTGWFGLPVTGVAGVAWAIVIARFAAMVLLFWIVKRRLMLRFPIKELIRPQGDDIKALLQIGVPSAGENLSYQFSQIIITGFIATMGEASLAARVYVMNLSMLAFLFTVAIAQGTQLLIARDIGGKRFKEAYTRAVRTLKIAMFSSLVASLGLAVFGKSLLGLFTSNPDIIAVGIPILWATLILEPGRAMNIVLMGSLKSVGDVRFPVMIGIASMWGVAVVFSYVFGLQMGLGILGIWLAFSLDEWFRGFFAFRRWKYGTWQQKGFQFEAKPTS</sequence>
<feature type="transmembrane region" description="Helical" evidence="7">
    <location>
        <begin position="129"/>
        <end position="151"/>
    </location>
</feature>
<proteinExistence type="predicted"/>
<keyword evidence="4 7" id="KW-0812">Transmembrane</keyword>
<keyword evidence="6 7" id="KW-0472">Membrane</keyword>
<name>A0A377FWE2_9BACL</name>
<feature type="transmembrane region" description="Helical" evidence="7">
    <location>
        <begin position="52"/>
        <end position="73"/>
    </location>
</feature>
<evidence type="ECO:0000256" key="3">
    <source>
        <dbReference type="ARBA" id="ARBA00022475"/>
    </source>
</evidence>
<dbReference type="CDD" id="cd13134">
    <property type="entry name" value="MATE_like_8"/>
    <property type="match status" value="1"/>
</dbReference>
<feature type="transmembrane region" description="Helical" evidence="7">
    <location>
        <begin position="384"/>
        <end position="404"/>
    </location>
</feature>
<accession>A0A377FWE2</accession>
<evidence type="ECO:0000256" key="7">
    <source>
        <dbReference type="SAM" id="Phobius"/>
    </source>
</evidence>
<feature type="transmembrane region" description="Helical" evidence="7">
    <location>
        <begin position="163"/>
        <end position="185"/>
    </location>
</feature>
<organism evidence="8 9">
    <name type="scientific">Exiguobacterium aurantiacum</name>
    <dbReference type="NCBI Taxonomy" id="33987"/>
    <lineage>
        <taxon>Bacteria</taxon>
        <taxon>Bacillati</taxon>
        <taxon>Bacillota</taxon>
        <taxon>Bacilli</taxon>
        <taxon>Bacillales</taxon>
        <taxon>Bacillales Family XII. Incertae Sedis</taxon>
        <taxon>Exiguobacterium</taxon>
    </lineage>
</organism>
<dbReference type="AlphaFoldDB" id="A0A377FWE2"/>
<feature type="transmembrane region" description="Helical" evidence="7">
    <location>
        <begin position="348"/>
        <end position="372"/>
    </location>
</feature>
<feature type="transmembrane region" description="Helical" evidence="7">
    <location>
        <begin position="280"/>
        <end position="298"/>
    </location>
</feature>
<protein>
    <submittedName>
        <fullName evidence="8">Na(+)/drug antiporter</fullName>
    </submittedName>
</protein>
<reference evidence="8 9" key="1">
    <citation type="submission" date="2018-06" db="EMBL/GenBank/DDBJ databases">
        <authorList>
            <consortium name="Pathogen Informatics"/>
            <person name="Doyle S."/>
        </authorList>
    </citation>
    <scope>NUCLEOTIDE SEQUENCE [LARGE SCALE GENOMIC DNA]</scope>
    <source>
        <strain evidence="8 9">NCTC13163</strain>
    </source>
</reference>
<evidence type="ECO:0000256" key="1">
    <source>
        <dbReference type="ARBA" id="ARBA00004651"/>
    </source>
</evidence>
<dbReference type="GO" id="GO:0015297">
    <property type="term" value="F:antiporter activity"/>
    <property type="evidence" value="ECO:0007669"/>
    <property type="project" value="InterPro"/>
</dbReference>
<dbReference type="PANTHER" id="PTHR42925">
    <property type="entry name" value="MULTIDRUG AND TOXIN EFFLUX PROTEIN MATE FAMILY"/>
    <property type="match status" value="1"/>
</dbReference>
<dbReference type="PIRSF" id="PIRSF006603">
    <property type="entry name" value="DinF"/>
    <property type="match status" value="1"/>
</dbReference>
<dbReference type="RefSeq" id="WP_024371833.1">
    <property type="nucleotide sequence ID" value="NZ_UGGP01000001.1"/>
</dbReference>
<dbReference type="GO" id="GO:0042910">
    <property type="term" value="F:xenobiotic transmembrane transporter activity"/>
    <property type="evidence" value="ECO:0007669"/>
    <property type="project" value="InterPro"/>
</dbReference>
<dbReference type="GO" id="GO:0005886">
    <property type="term" value="C:plasma membrane"/>
    <property type="evidence" value="ECO:0007669"/>
    <property type="project" value="UniProtKB-SubCell"/>
</dbReference>
<dbReference type="Pfam" id="PF01554">
    <property type="entry name" value="MatE"/>
    <property type="match status" value="2"/>
</dbReference>
<keyword evidence="5 7" id="KW-1133">Transmembrane helix</keyword>
<evidence type="ECO:0000313" key="9">
    <source>
        <dbReference type="Proteomes" id="UP000254060"/>
    </source>
</evidence>